<reference evidence="2 3" key="1">
    <citation type="submission" date="2019-08" db="EMBL/GenBank/DDBJ databases">
        <title>Bradyrhizobium hipponensis sp. nov., a rhizobium isolated from a Lupinus angustifolius root nodule in Tunisia.</title>
        <authorList>
            <person name="Off K."/>
            <person name="Rejili M."/>
            <person name="Mars M."/>
            <person name="Brachmann A."/>
            <person name="Marin M."/>
        </authorList>
    </citation>
    <scope>NUCLEOTIDE SEQUENCE [LARGE SCALE GENOMIC DNA]</scope>
    <source>
        <strain evidence="2 3">CTAW71</strain>
    </source>
</reference>
<dbReference type="Proteomes" id="UP000324758">
    <property type="component" value="Unassembled WGS sequence"/>
</dbReference>
<protein>
    <submittedName>
        <fullName evidence="2">DUF4387 domain-containing protein</fullName>
    </submittedName>
</protein>
<dbReference type="Pfam" id="PF14330">
    <property type="entry name" value="DUF4387"/>
    <property type="match status" value="1"/>
</dbReference>
<accession>A0A5D3KG43</accession>
<dbReference type="EMBL" id="VSSS01000028">
    <property type="protein sequence ID" value="TYL94362.1"/>
    <property type="molecule type" value="Genomic_DNA"/>
</dbReference>
<feature type="domain" description="DUF4387" evidence="1">
    <location>
        <begin position="4"/>
        <end position="99"/>
    </location>
</feature>
<name>A0A5D3KG43_9BRAD</name>
<proteinExistence type="predicted"/>
<organism evidence="2 3">
    <name type="scientific">Bradyrhizobium rifense</name>
    <dbReference type="NCBI Taxonomy" id="515499"/>
    <lineage>
        <taxon>Bacteria</taxon>
        <taxon>Pseudomonadati</taxon>
        <taxon>Pseudomonadota</taxon>
        <taxon>Alphaproteobacteria</taxon>
        <taxon>Hyphomicrobiales</taxon>
        <taxon>Nitrobacteraceae</taxon>
        <taxon>Bradyrhizobium</taxon>
    </lineage>
</organism>
<keyword evidence="3" id="KW-1185">Reference proteome</keyword>
<dbReference type="AlphaFoldDB" id="A0A5D3KG43"/>
<evidence type="ECO:0000313" key="3">
    <source>
        <dbReference type="Proteomes" id="UP000324758"/>
    </source>
</evidence>
<dbReference type="OrthoDB" id="9796125at2"/>
<sequence length="102" mass="12017">MPKIKDVCRHVRSKNAGPFWVTVDFFFDGEESFKRYRDTAALGPELFAHLFGTDAELVRRVPVDRLRMIKISYPRPHPQGWMRERDMHAGQQFARLLEVDID</sequence>
<comment type="caution">
    <text evidence="2">The sequence shown here is derived from an EMBL/GenBank/DDBJ whole genome shotgun (WGS) entry which is preliminary data.</text>
</comment>
<gene>
    <name evidence="2" type="ORF">FXB40_18135</name>
</gene>
<dbReference type="RefSeq" id="WP_148773552.1">
    <property type="nucleotide sequence ID" value="NZ_VSSS01000028.1"/>
</dbReference>
<evidence type="ECO:0000313" key="2">
    <source>
        <dbReference type="EMBL" id="TYL94362.1"/>
    </source>
</evidence>
<dbReference type="InterPro" id="IPR025496">
    <property type="entry name" value="DUF4387"/>
</dbReference>
<evidence type="ECO:0000259" key="1">
    <source>
        <dbReference type="Pfam" id="PF14330"/>
    </source>
</evidence>